<comment type="similarity">
    <text evidence="2">Belongs to the FliQ/MopD/SpaQ family.</text>
</comment>
<evidence type="ECO:0000313" key="9">
    <source>
        <dbReference type="EMBL" id="SJM57555.1"/>
    </source>
</evidence>
<dbReference type="AlphaFoldDB" id="A0A1R4FNQ6"/>
<keyword evidence="9" id="KW-0966">Cell projection</keyword>
<evidence type="ECO:0000256" key="1">
    <source>
        <dbReference type="ARBA" id="ARBA00004651"/>
    </source>
</evidence>
<keyword evidence="9" id="KW-0282">Flagellum</keyword>
<dbReference type="PANTHER" id="PTHR34040">
    <property type="entry name" value="FLAGELLAR BIOSYNTHETIC PROTEIN FLIQ"/>
    <property type="match status" value="1"/>
</dbReference>
<dbReference type="Pfam" id="PF01313">
    <property type="entry name" value="Bac_export_3"/>
    <property type="match status" value="1"/>
</dbReference>
<dbReference type="RefSeq" id="WP_003164547.1">
    <property type="nucleotide sequence ID" value="NZ_FUIE01000034.1"/>
</dbReference>
<keyword evidence="6" id="KW-0843">Virulence</keyword>
<dbReference type="PANTHER" id="PTHR34040:SF7">
    <property type="entry name" value="SURFACE PRESENTATION OF ANTIGENS PROTEIN SPAQ"/>
    <property type="match status" value="1"/>
</dbReference>
<evidence type="ECO:0000313" key="10">
    <source>
        <dbReference type="Proteomes" id="UP000195766"/>
    </source>
</evidence>
<feature type="transmembrane region" description="Helical" evidence="8">
    <location>
        <begin position="51"/>
        <end position="74"/>
    </location>
</feature>
<keyword evidence="7 8" id="KW-0472">Membrane</keyword>
<dbReference type="EMBL" id="FUIE01000034">
    <property type="protein sequence ID" value="SJM57555.1"/>
    <property type="molecule type" value="Genomic_DNA"/>
</dbReference>
<sequence length="90" mass="9859">MMNAQAIELVNQALWLVLFLSAPPIIAASIVGLIVAVIQSATQLQEQTLQYTAKFFAIVLTLFATAALIGGSLYQFSDRIFTEFPALVRR</sequence>
<dbReference type="PIRSF" id="PIRSF004669">
    <property type="entry name" value="FliQ"/>
    <property type="match status" value="1"/>
</dbReference>
<evidence type="ECO:0000256" key="4">
    <source>
        <dbReference type="ARBA" id="ARBA00022692"/>
    </source>
</evidence>
<comment type="subcellular location">
    <subcellularLocation>
        <location evidence="1">Cell membrane</location>
        <topology evidence="1">Multi-pass membrane protein</topology>
    </subcellularLocation>
</comment>
<reference evidence="9 10" key="1">
    <citation type="submission" date="2017-02" db="EMBL/GenBank/DDBJ databases">
        <authorList>
            <person name="Peterson S.W."/>
        </authorList>
    </citation>
    <scope>NUCLEOTIDE SEQUENCE [LARGE SCALE GENOMIC DNA]</scope>
    <source>
        <strain evidence="9 10">3F5N</strain>
    </source>
</reference>
<keyword evidence="3" id="KW-1003">Cell membrane</keyword>
<dbReference type="InterPro" id="IPR006306">
    <property type="entry name" value="T3SS_HrpO"/>
</dbReference>
<dbReference type="InterPro" id="IPR002191">
    <property type="entry name" value="Bac_export_3"/>
</dbReference>
<evidence type="ECO:0000256" key="7">
    <source>
        <dbReference type="ARBA" id="ARBA00023136"/>
    </source>
</evidence>
<evidence type="ECO:0000256" key="5">
    <source>
        <dbReference type="ARBA" id="ARBA00022989"/>
    </source>
</evidence>
<feature type="transmembrane region" description="Helical" evidence="8">
    <location>
        <begin position="12"/>
        <end position="39"/>
    </location>
</feature>
<keyword evidence="9" id="KW-0969">Cilium</keyword>
<dbReference type="OrthoDB" id="9806440at2"/>
<keyword evidence="5 8" id="KW-1133">Transmembrane helix</keyword>
<evidence type="ECO:0000256" key="2">
    <source>
        <dbReference type="ARBA" id="ARBA00006156"/>
    </source>
</evidence>
<dbReference type="PRINTS" id="PR00952">
    <property type="entry name" value="TYPE3IMQPROT"/>
</dbReference>
<evidence type="ECO:0000256" key="6">
    <source>
        <dbReference type="ARBA" id="ARBA00023026"/>
    </source>
</evidence>
<dbReference type="NCBIfam" id="TIGR01403">
    <property type="entry name" value="fliQ_rel_III"/>
    <property type="match status" value="1"/>
</dbReference>
<dbReference type="GeneID" id="56577444"/>
<dbReference type="Proteomes" id="UP000195766">
    <property type="component" value="Unassembled WGS sequence"/>
</dbReference>
<evidence type="ECO:0000256" key="3">
    <source>
        <dbReference type="ARBA" id="ARBA00022475"/>
    </source>
</evidence>
<gene>
    <name evidence="9" type="ORF">FM111_05945</name>
</gene>
<dbReference type="GO" id="GO:0009306">
    <property type="term" value="P:protein secretion"/>
    <property type="evidence" value="ECO:0007669"/>
    <property type="project" value="InterPro"/>
</dbReference>
<evidence type="ECO:0000256" key="8">
    <source>
        <dbReference type="SAM" id="Phobius"/>
    </source>
</evidence>
<organism evidence="9 10">
    <name type="scientific">Brevundimonas diminuta 3F5N</name>
    <dbReference type="NCBI Taxonomy" id="1255603"/>
    <lineage>
        <taxon>Bacteria</taxon>
        <taxon>Pseudomonadati</taxon>
        <taxon>Pseudomonadota</taxon>
        <taxon>Alphaproteobacteria</taxon>
        <taxon>Caulobacterales</taxon>
        <taxon>Caulobacteraceae</taxon>
        <taxon>Brevundimonas</taxon>
    </lineage>
</organism>
<dbReference type="GO" id="GO:0005886">
    <property type="term" value="C:plasma membrane"/>
    <property type="evidence" value="ECO:0007669"/>
    <property type="project" value="UniProtKB-SubCell"/>
</dbReference>
<name>A0A1R4FNQ6_BREDI</name>
<proteinExistence type="inferred from homology"/>
<keyword evidence="4 8" id="KW-0812">Transmembrane</keyword>
<accession>A0A1R4FNQ6</accession>
<protein>
    <submittedName>
        <fullName evidence="9">Type III secretion inner membrane protein (YscS,homologous to flagellar export components)</fullName>
    </submittedName>
</protein>